<accession>A0A371D7A5</accession>
<keyword evidence="4" id="KW-1185">Reference proteome</keyword>
<feature type="region of interest" description="Disordered" evidence="1">
    <location>
        <begin position="994"/>
        <end position="1022"/>
    </location>
</feature>
<dbReference type="InterPro" id="IPR036322">
    <property type="entry name" value="WD40_repeat_dom_sf"/>
</dbReference>
<dbReference type="GO" id="GO:0042594">
    <property type="term" value="P:response to starvation"/>
    <property type="evidence" value="ECO:0007669"/>
    <property type="project" value="TreeGrafter"/>
</dbReference>
<dbReference type="AlphaFoldDB" id="A0A371D7A5"/>
<feature type="compositionally biased region" description="Low complexity" evidence="1">
    <location>
        <begin position="624"/>
        <end position="645"/>
    </location>
</feature>
<dbReference type="OrthoDB" id="25778at2759"/>
<evidence type="ECO:0000313" key="3">
    <source>
        <dbReference type="EMBL" id="RDX48426.1"/>
    </source>
</evidence>
<dbReference type="GO" id="GO:0005737">
    <property type="term" value="C:cytoplasm"/>
    <property type="evidence" value="ECO:0007669"/>
    <property type="project" value="TreeGrafter"/>
</dbReference>
<feature type="region of interest" description="Disordered" evidence="1">
    <location>
        <begin position="460"/>
        <end position="506"/>
    </location>
</feature>
<feature type="region of interest" description="Disordered" evidence="1">
    <location>
        <begin position="1052"/>
        <end position="1080"/>
    </location>
</feature>
<dbReference type="EMBL" id="KZ857411">
    <property type="protein sequence ID" value="RDX48426.1"/>
    <property type="molecule type" value="Genomic_DNA"/>
</dbReference>
<feature type="compositionally biased region" description="Basic residues" evidence="1">
    <location>
        <begin position="1071"/>
        <end position="1080"/>
    </location>
</feature>
<evidence type="ECO:0000313" key="4">
    <source>
        <dbReference type="Proteomes" id="UP000256964"/>
    </source>
</evidence>
<feature type="region of interest" description="Disordered" evidence="1">
    <location>
        <begin position="624"/>
        <end position="658"/>
    </location>
</feature>
<dbReference type="InterPro" id="IPR045142">
    <property type="entry name" value="BCAS3-like"/>
</dbReference>
<dbReference type="STRING" id="139420.A0A371D7A5"/>
<evidence type="ECO:0000259" key="2">
    <source>
        <dbReference type="Pfam" id="PF21034"/>
    </source>
</evidence>
<dbReference type="Pfam" id="PF21034">
    <property type="entry name" value="BCAS3_WD40"/>
    <property type="match status" value="1"/>
</dbReference>
<sequence length="1080" mass="115058">MPVFSLDDDIPEDGPREHERRVTRYPGVGDTEEVLWAGWDVLADAEVKFRSVLMLGYPRGLQIWDCSNLGSVSELLNLTGVQWGAVEFAGVLPDPPPSADDAFRVKRPLIGFLSRTARGTDFLVYSLRTHEVIQRLTLIGLTSFAASSHYIVLCISNPATLHIISACTLTTLYTIPSASLVTFTPSSASTTTVKPNIHDVPPLEIDQHYPRSSASSALPRPVYALSNRLLAYISPLTRHDIAPSITPGQAHTSLPVTAPDAASLKFGIGMSQAELGTAALKIGGSVFSGMKTLGGMAFSAARAGVTAAVSGEQAQASPSSHTRSTSTSGVNSAAGALGMFFSKSAPAATHEYQTAADRRRRSLRVSSPTDGEGVFDSQATVTPGLLGPPPTSPVSPAGCNITVVDLNALLPSSSASAQPETVAQFTFSKPATISGLKFSADGTSIAVCSKDGHAVRVLQLRPTPRVLRQPPPEQRPSSSSLPHKHKHSPQEVRRTSSASSEVGEDLAESMQHVYTLRRGRTSAVVEGMEWAHDKLWFGMSTRKRTLHVFAVSPLGGRPDGSSHLAGKVVNSPELVSTSTELAPLVRVRLKPLPQDAANIPCAFTFLRSSDTTLPQSLLPPASVHFSASSSPSSVSSTTLSKPVSPAQRPTRPTNYNDMLVFDPNDGTLTLHRIYAERPPPDQIGSIPVAGGMSISLPGMSTLASRMSTSASPPAGTSMRTGGSGLTQMMERGTEMVGRENVVGTWSLARGRDWPEVKQSLRSGVGRAGVGRAGRIAKADWLSRAELSTFATSPRILPRLIYLSHQFSFHALGEDYHALIRSSHFDVPSSQIEVRKPIEVSAFASGDSEAFVQGLPSHSHHSITRAASSFDEPLASALTAQLHPLNPSPPVLPMLPNGAPKSRIGAIPIRQVAAGIQDGMSEGLGRIRREFGKARSPRLVARRDDQGASAVPVPLEFDEEDEDFLVRDGESTGAIAVAVPHAFSPEVEAETDVISRSASTSTGTGVLSTPNMEPLPVEPGEGDEGAWTGWGLEEQQAVEDAERFDDITVGFMDEEHETMRERESTMAAAKEGKKRRAGRRA</sequence>
<dbReference type="Proteomes" id="UP000256964">
    <property type="component" value="Unassembled WGS sequence"/>
</dbReference>
<name>A0A371D7A5_9APHY</name>
<dbReference type="PANTHER" id="PTHR13268">
    <property type="entry name" value="BREAST CARCINOMA AMPLIFIED SEQUENCE 3"/>
    <property type="match status" value="1"/>
</dbReference>
<reference evidence="3 4" key="1">
    <citation type="journal article" date="2018" name="Biotechnol. Biofuels">
        <title>Integrative visual omics of the white-rot fungus Polyporus brumalis exposes the biotechnological potential of its oxidative enzymes for delignifying raw plant biomass.</title>
        <authorList>
            <person name="Miyauchi S."/>
            <person name="Rancon A."/>
            <person name="Drula E."/>
            <person name="Hage H."/>
            <person name="Chaduli D."/>
            <person name="Favel A."/>
            <person name="Grisel S."/>
            <person name="Henrissat B."/>
            <person name="Herpoel-Gimbert I."/>
            <person name="Ruiz-Duenas F.J."/>
            <person name="Chevret D."/>
            <person name="Hainaut M."/>
            <person name="Lin J."/>
            <person name="Wang M."/>
            <person name="Pangilinan J."/>
            <person name="Lipzen A."/>
            <person name="Lesage-Meessen L."/>
            <person name="Navarro D."/>
            <person name="Riley R."/>
            <person name="Grigoriev I.V."/>
            <person name="Zhou S."/>
            <person name="Raouche S."/>
            <person name="Rosso M.N."/>
        </authorList>
    </citation>
    <scope>NUCLEOTIDE SEQUENCE [LARGE SCALE GENOMIC DNA]</scope>
    <source>
        <strain evidence="3 4">BRFM 1820</strain>
    </source>
</reference>
<gene>
    <name evidence="3" type="ORF">OH76DRAFT_653172</name>
</gene>
<evidence type="ECO:0000256" key="1">
    <source>
        <dbReference type="SAM" id="MobiDB-lite"/>
    </source>
</evidence>
<dbReference type="PANTHER" id="PTHR13268:SF0">
    <property type="entry name" value="BCAS3 MICROTUBULE ASSOCIATED CELL MIGRATION FACTOR"/>
    <property type="match status" value="1"/>
</dbReference>
<organism evidence="3 4">
    <name type="scientific">Lentinus brumalis</name>
    <dbReference type="NCBI Taxonomy" id="2498619"/>
    <lineage>
        <taxon>Eukaryota</taxon>
        <taxon>Fungi</taxon>
        <taxon>Dikarya</taxon>
        <taxon>Basidiomycota</taxon>
        <taxon>Agaricomycotina</taxon>
        <taxon>Agaricomycetes</taxon>
        <taxon>Polyporales</taxon>
        <taxon>Polyporaceae</taxon>
        <taxon>Lentinus</taxon>
    </lineage>
</organism>
<protein>
    <recommendedName>
        <fullName evidence="2">BCAS3 WD40 domain-containing protein</fullName>
    </recommendedName>
</protein>
<proteinExistence type="predicted"/>
<feature type="compositionally biased region" description="Polar residues" evidence="1">
    <location>
        <begin position="994"/>
        <end position="1010"/>
    </location>
</feature>
<feature type="domain" description="BCAS3 WD40" evidence="2">
    <location>
        <begin position="510"/>
        <end position="573"/>
    </location>
</feature>
<dbReference type="SUPFAM" id="SSF50978">
    <property type="entry name" value="WD40 repeat-like"/>
    <property type="match status" value="1"/>
</dbReference>
<feature type="compositionally biased region" description="Acidic residues" evidence="1">
    <location>
        <begin position="1"/>
        <end position="12"/>
    </location>
</feature>
<dbReference type="GO" id="GO:0006914">
    <property type="term" value="P:autophagy"/>
    <property type="evidence" value="ECO:0007669"/>
    <property type="project" value="InterPro"/>
</dbReference>
<dbReference type="InterPro" id="IPR048382">
    <property type="entry name" value="BCAS3_WD40"/>
</dbReference>
<feature type="region of interest" description="Disordered" evidence="1">
    <location>
        <begin position="1"/>
        <end position="20"/>
    </location>
</feature>